<dbReference type="PRINTS" id="PR00007">
    <property type="entry name" value="COMPLEMNTC1Q"/>
</dbReference>
<reference evidence="6" key="2">
    <citation type="submission" date="2025-09" db="UniProtKB">
        <authorList>
            <consortium name="Ensembl"/>
        </authorList>
    </citation>
    <scope>IDENTIFICATION</scope>
</reference>
<evidence type="ECO:0000256" key="1">
    <source>
        <dbReference type="ARBA" id="ARBA00004613"/>
    </source>
</evidence>
<evidence type="ECO:0000259" key="5">
    <source>
        <dbReference type="PROSITE" id="PS50871"/>
    </source>
</evidence>
<dbReference type="Pfam" id="PF00386">
    <property type="entry name" value="C1q"/>
    <property type="match status" value="1"/>
</dbReference>
<accession>A0A8C7K5Y9</accession>
<dbReference type="SMART" id="SM00110">
    <property type="entry name" value="C1Q"/>
    <property type="match status" value="1"/>
</dbReference>
<dbReference type="InterPro" id="IPR050822">
    <property type="entry name" value="Cerebellin_Synaptic_Org"/>
</dbReference>
<evidence type="ECO:0000256" key="2">
    <source>
        <dbReference type="ARBA" id="ARBA00022525"/>
    </source>
</evidence>
<dbReference type="GeneTree" id="ENSGT00950000183116"/>
<dbReference type="GO" id="GO:0005576">
    <property type="term" value="C:extracellular region"/>
    <property type="evidence" value="ECO:0007669"/>
    <property type="project" value="UniProtKB-SubCell"/>
</dbReference>
<name>A0A8C7K5Y9_ONCKI</name>
<dbReference type="SUPFAM" id="SSF49842">
    <property type="entry name" value="TNF-like"/>
    <property type="match status" value="1"/>
</dbReference>
<proteinExistence type="predicted"/>
<protein>
    <recommendedName>
        <fullName evidence="5">C1q domain-containing protein</fullName>
    </recommendedName>
</protein>
<dbReference type="PANTHER" id="PTHR22923">
    <property type="entry name" value="CEREBELLIN-RELATED"/>
    <property type="match status" value="1"/>
</dbReference>
<evidence type="ECO:0000313" key="7">
    <source>
        <dbReference type="Proteomes" id="UP000694557"/>
    </source>
</evidence>
<feature type="compositionally biased region" description="Basic and acidic residues" evidence="4">
    <location>
        <begin position="161"/>
        <end position="171"/>
    </location>
</feature>
<feature type="region of interest" description="Disordered" evidence="4">
    <location>
        <begin position="161"/>
        <end position="181"/>
    </location>
</feature>
<organism evidence="6 7">
    <name type="scientific">Oncorhynchus kisutch</name>
    <name type="common">Coho salmon</name>
    <name type="synonym">Salmo kisutch</name>
    <dbReference type="NCBI Taxonomy" id="8019"/>
    <lineage>
        <taxon>Eukaryota</taxon>
        <taxon>Metazoa</taxon>
        <taxon>Chordata</taxon>
        <taxon>Craniata</taxon>
        <taxon>Vertebrata</taxon>
        <taxon>Euteleostomi</taxon>
        <taxon>Actinopterygii</taxon>
        <taxon>Neopterygii</taxon>
        <taxon>Teleostei</taxon>
        <taxon>Protacanthopterygii</taxon>
        <taxon>Salmoniformes</taxon>
        <taxon>Salmonidae</taxon>
        <taxon>Salmoninae</taxon>
        <taxon>Oncorhynchus</taxon>
    </lineage>
</organism>
<keyword evidence="7" id="KW-1185">Reference proteome</keyword>
<gene>
    <name evidence="6" type="primary">LOC109871469</name>
</gene>
<keyword evidence="2" id="KW-0964">Secreted</keyword>
<dbReference type="Proteomes" id="UP000694557">
    <property type="component" value="Unassembled WGS sequence"/>
</dbReference>
<dbReference type="PROSITE" id="PS50871">
    <property type="entry name" value="C1Q"/>
    <property type="match status" value="1"/>
</dbReference>
<evidence type="ECO:0000256" key="4">
    <source>
        <dbReference type="SAM" id="MobiDB-lite"/>
    </source>
</evidence>
<sequence length="338" mass="37457">MNCGFKSLAVFLLSPGYGLRRQDIKGTAETITAEITTRRGNHHQEMRMKSVVSLLVLLHCCLSGAQVHKDRDGVGVNEIHQVDYEDGESRGNDIQVDKQRAEAAATTHSQQTCQPDIHTVLREMSTMMAEQRVELRHTKTELGAMEARLRASESQVEELKSKVEEQTRRNEAQAVELSSMETRSNITESHVEVLKRHIEDIKVAFSASLGGPAFSGQVGPFNTGTTLVYRSVYTNIGNAYNPTTGIFTAPVRGLYLFRFYIFAWGDDSVPTTTALFMNGHQIAMAFARQAAGSVNSSNGVSLLLEVGDVVYVHLWAGRQIFDNVNRLSTFSGHLLFTM</sequence>
<reference evidence="6" key="1">
    <citation type="submission" date="2025-08" db="UniProtKB">
        <authorList>
            <consortium name="Ensembl"/>
        </authorList>
    </citation>
    <scope>IDENTIFICATION</scope>
</reference>
<dbReference type="AlphaFoldDB" id="A0A8C7K5Y9"/>
<dbReference type="PANTHER" id="PTHR22923:SF102">
    <property type="entry name" value="CEREBELLIN 13-RELATED"/>
    <property type="match status" value="1"/>
</dbReference>
<evidence type="ECO:0000313" key="6">
    <source>
        <dbReference type="Ensembl" id="ENSOKIP00005095650.1"/>
    </source>
</evidence>
<keyword evidence="3" id="KW-0732">Signal</keyword>
<dbReference type="Ensembl" id="ENSOKIT00005102299.1">
    <property type="protein sequence ID" value="ENSOKIP00005095650.1"/>
    <property type="gene ID" value="ENSOKIG00005041837.1"/>
</dbReference>
<dbReference type="InterPro" id="IPR001073">
    <property type="entry name" value="C1q_dom"/>
</dbReference>
<evidence type="ECO:0000256" key="3">
    <source>
        <dbReference type="ARBA" id="ARBA00022729"/>
    </source>
</evidence>
<dbReference type="InterPro" id="IPR008983">
    <property type="entry name" value="Tumour_necrosis_fac-like_dom"/>
</dbReference>
<dbReference type="Gene3D" id="2.60.120.40">
    <property type="match status" value="1"/>
</dbReference>
<comment type="subcellular location">
    <subcellularLocation>
        <location evidence="1">Secreted</location>
    </subcellularLocation>
</comment>
<feature type="domain" description="C1q" evidence="5">
    <location>
        <begin position="198"/>
        <end position="338"/>
    </location>
</feature>